<evidence type="ECO:0000256" key="2">
    <source>
        <dbReference type="SAM" id="Phobius"/>
    </source>
</evidence>
<dbReference type="Proteomes" id="UP001234581">
    <property type="component" value="Unassembled WGS sequence"/>
</dbReference>
<keyword evidence="3" id="KW-0732">Signal</keyword>
<dbReference type="PANTHER" id="PTHR42028">
    <property type="entry name" value="CHROMOSOME 1, WHOLE GENOME SHOTGUN SEQUENCE"/>
    <property type="match status" value="1"/>
</dbReference>
<protein>
    <recommendedName>
        <fullName evidence="4">DUF7137 domain-containing protein</fullName>
    </recommendedName>
</protein>
<dbReference type="RefSeq" id="XP_058347313.1">
    <property type="nucleotide sequence ID" value="XM_058482182.1"/>
</dbReference>
<keyword evidence="6" id="KW-1185">Reference proteome</keyword>
<feature type="domain" description="DUF7137" evidence="4">
    <location>
        <begin position="126"/>
        <end position="257"/>
    </location>
</feature>
<feature type="chain" id="PRO_5042260524" description="DUF7137 domain-containing protein" evidence="3">
    <location>
        <begin position="25"/>
        <end position="294"/>
    </location>
</feature>
<keyword evidence="2" id="KW-0472">Membrane</keyword>
<dbReference type="Pfam" id="PF23585">
    <property type="entry name" value="DUF7137"/>
    <property type="match status" value="1"/>
</dbReference>
<feature type="compositionally biased region" description="Low complexity" evidence="1">
    <location>
        <begin position="44"/>
        <end position="57"/>
    </location>
</feature>
<keyword evidence="2" id="KW-0812">Transmembrane</keyword>
<feature type="transmembrane region" description="Helical" evidence="2">
    <location>
        <begin position="271"/>
        <end position="293"/>
    </location>
</feature>
<feature type="compositionally biased region" description="Low complexity" evidence="1">
    <location>
        <begin position="64"/>
        <end position="88"/>
    </location>
</feature>
<proteinExistence type="predicted"/>
<evidence type="ECO:0000256" key="1">
    <source>
        <dbReference type="SAM" id="MobiDB-lite"/>
    </source>
</evidence>
<evidence type="ECO:0000256" key="3">
    <source>
        <dbReference type="SAM" id="SignalP"/>
    </source>
</evidence>
<accession>A0AAD7VCC9</accession>
<name>A0AAD7VCC9_9FUNG</name>
<evidence type="ECO:0000259" key="4">
    <source>
        <dbReference type="Pfam" id="PF23585"/>
    </source>
</evidence>
<comment type="caution">
    <text evidence="5">The sequence shown here is derived from an EMBL/GenBank/DDBJ whole genome shotgun (WGS) entry which is preliminary data.</text>
</comment>
<feature type="compositionally biased region" description="Polar residues" evidence="1">
    <location>
        <begin position="89"/>
        <end position="105"/>
    </location>
</feature>
<feature type="region of interest" description="Disordered" evidence="1">
    <location>
        <begin position="32"/>
        <end position="120"/>
    </location>
</feature>
<dbReference type="GeneID" id="83209512"/>
<evidence type="ECO:0000313" key="5">
    <source>
        <dbReference type="EMBL" id="KAJ8662400.1"/>
    </source>
</evidence>
<dbReference type="InterPro" id="IPR055561">
    <property type="entry name" value="DUF7137"/>
</dbReference>
<dbReference type="AlphaFoldDB" id="A0AAD7VCC9"/>
<dbReference type="PANTHER" id="PTHR42028:SF1">
    <property type="entry name" value="YALI0E30657P"/>
    <property type="match status" value="1"/>
</dbReference>
<feature type="signal peptide" evidence="3">
    <location>
        <begin position="1"/>
        <end position="24"/>
    </location>
</feature>
<keyword evidence="2" id="KW-1133">Transmembrane helix</keyword>
<evidence type="ECO:0000313" key="6">
    <source>
        <dbReference type="Proteomes" id="UP001234581"/>
    </source>
</evidence>
<sequence length="294" mass="30791">MHLHGRLLSLLLFACLLSSLMVNAEPLLMKRVPQEGGGQPQQPPASGDGQSQQPQQSAGGGGDQQQQPQPSAAPQQPSGSGAPASSGANPPNTAPQQGGNNTAAQSSGGQSGIGGLPTSGSFGNTIYPGTVTFIEPTGSKSVSPLYRIDSRENVTFRWEFQSLRVRPVNLTLAAVGPQSATYTIAQLDGAATSAVWHLSDVPAETPLFNGMYQIQLYDQRGVSAHPDPGYLAPATRLTIAFYNPESYGPMSGSDYCPRCFYDAAQRIGHSFTGLGIAFGIACVTSVFFIYGILN</sequence>
<organism evidence="5 6">
    <name type="scientific">Lichtheimia ornata</name>
    <dbReference type="NCBI Taxonomy" id="688661"/>
    <lineage>
        <taxon>Eukaryota</taxon>
        <taxon>Fungi</taxon>
        <taxon>Fungi incertae sedis</taxon>
        <taxon>Mucoromycota</taxon>
        <taxon>Mucoromycotina</taxon>
        <taxon>Mucoromycetes</taxon>
        <taxon>Mucorales</taxon>
        <taxon>Lichtheimiaceae</taxon>
        <taxon>Lichtheimia</taxon>
    </lineage>
</organism>
<reference evidence="5 6" key="1">
    <citation type="submission" date="2023-03" db="EMBL/GenBank/DDBJ databases">
        <title>Genome sequence of Lichtheimia ornata CBS 291.66.</title>
        <authorList>
            <person name="Mohabir J.T."/>
            <person name="Shea T.P."/>
            <person name="Kurbessoian T."/>
            <person name="Berby B."/>
            <person name="Fontaine J."/>
            <person name="Livny J."/>
            <person name="Gnirke A."/>
            <person name="Stajich J.E."/>
            <person name="Cuomo C.A."/>
        </authorList>
    </citation>
    <scope>NUCLEOTIDE SEQUENCE [LARGE SCALE GENOMIC DNA]</scope>
    <source>
        <strain evidence="5">CBS 291.66</strain>
    </source>
</reference>
<gene>
    <name evidence="5" type="ORF">O0I10_002094</name>
</gene>
<dbReference type="EMBL" id="JARTCD010000005">
    <property type="protein sequence ID" value="KAJ8662400.1"/>
    <property type="molecule type" value="Genomic_DNA"/>
</dbReference>